<feature type="signal peptide" evidence="1">
    <location>
        <begin position="1"/>
        <end position="18"/>
    </location>
</feature>
<accession>A0A8H6VWI5</accession>
<evidence type="ECO:0000313" key="2">
    <source>
        <dbReference type="EMBL" id="KAF7290799.1"/>
    </source>
</evidence>
<gene>
    <name evidence="2" type="ORF">MIND_01320900</name>
</gene>
<evidence type="ECO:0000313" key="3">
    <source>
        <dbReference type="Proteomes" id="UP000636479"/>
    </source>
</evidence>
<dbReference type="EMBL" id="JACAZF010000014">
    <property type="protein sequence ID" value="KAF7290799.1"/>
    <property type="molecule type" value="Genomic_DNA"/>
</dbReference>
<feature type="chain" id="PRO_5034671683" evidence="1">
    <location>
        <begin position="19"/>
        <end position="372"/>
    </location>
</feature>
<keyword evidence="1" id="KW-0732">Signal</keyword>
<dbReference type="RefSeq" id="XP_037214159.1">
    <property type="nucleotide sequence ID" value="XM_037369661.1"/>
</dbReference>
<name>A0A8H6VWI5_9AGAR</name>
<dbReference type="OrthoDB" id="3066632at2759"/>
<dbReference type="GeneID" id="59352177"/>
<evidence type="ECO:0000256" key="1">
    <source>
        <dbReference type="SAM" id="SignalP"/>
    </source>
</evidence>
<organism evidence="2 3">
    <name type="scientific">Mycena indigotica</name>
    <dbReference type="NCBI Taxonomy" id="2126181"/>
    <lineage>
        <taxon>Eukaryota</taxon>
        <taxon>Fungi</taxon>
        <taxon>Dikarya</taxon>
        <taxon>Basidiomycota</taxon>
        <taxon>Agaricomycotina</taxon>
        <taxon>Agaricomycetes</taxon>
        <taxon>Agaricomycetidae</taxon>
        <taxon>Agaricales</taxon>
        <taxon>Marasmiineae</taxon>
        <taxon>Mycenaceae</taxon>
        <taxon>Mycena</taxon>
    </lineage>
</organism>
<sequence>MHFALFLCALAAWPVAYAQTTSNTKFSTVTTTGKIPSPTQPTVADRHSAFGTVVGQWVTENQWTGNEGSQNLPVLLIPTVNTSSTIADSPVRVQLAAGYFEVDTIYSTGSNFLRNTTVSLMIPLWGTTNLSGPFDIPLSPPVDIPVSIPGTQINGTITFFLDPTTKSEILMAWKVYTPFSGRLDERGLSVFPQLINSHFTQAQLQGIRHFTEAELKTLSSPPTPFTFDSAFSAPTPEQMLLQEFITNFVEGNSSTVAIQTYGPSSNQYTVDVSFLNSVLEITGNIDPKTLVGSLDIFGKFPLAGRVHLTKMEGNLISRLVAIINERLATGSVTIWADNPTGLYDLYIEASLQFQFLGMFDTFGPYKILTLPF</sequence>
<keyword evidence="3" id="KW-1185">Reference proteome</keyword>
<proteinExistence type="predicted"/>
<protein>
    <submittedName>
        <fullName evidence="2">Uncharacterized protein</fullName>
    </submittedName>
</protein>
<comment type="caution">
    <text evidence="2">The sequence shown here is derived from an EMBL/GenBank/DDBJ whole genome shotgun (WGS) entry which is preliminary data.</text>
</comment>
<reference evidence="2" key="1">
    <citation type="submission" date="2020-05" db="EMBL/GenBank/DDBJ databases">
        <title>Mycena genomes resolve the evolution of fungal bioluminescence.</title>
        <authorList>
            <person name="Tsai I.J."/>
        </authorList>
    </citation>
    <scope>NUCLEOTIDE SEQUENCE</scope>
    <source>
        <strain evidence="2">171206Taipei</strain>
    </source>
</reference>
<dbReference type="Proteomes" id="UP000636479">
    <property type="component" value="Unassembled WGS sequence"/>
</dbReference>
<dbReference type="AlphaFoldDB" id="A0A8H6VWI5"/>